<sequence>MKHPAVEKQRRKVLEIAATRLQEITGITEVGTRYRPKVEVQLWKFRSCVNLKTPGYRVSVTSSDQLIPALARAAIDTRSNPPRREYEEFFEPTPENAEMVMATVEEILREKGAA</sequence>
<dbReference type="EMBL" id="CP009249">
    <property type="protein sequence ID" value="APT92708.1"/>
    <property type="molecule type" value="Genomic_DNA"/>
</dbReference>
<dbReference type="STRING" id="161895.CPHO_07180"/>
<keyword evidence="2" id="KW-1185">Reference proteome</keyword>
<reference evidence="1 2" key="1">
    <citation type="submission" date="2014-08" db="EMBL/GenBank/DDBJ databases">
        <title>Complete genome sequence of Corynebacterium phocae M408/89/1(T)(=DSM 44612(T)), isolated from the common seal (Phoca vitulina).</title>
        <authorList>
            <person name="Ruckert C."/>
            <person name="Albersmeier A."/>
            <person name="Winkler A."/>
            <person name="Kalinowski J."/>
        </authorList>
    </citation>
    <scope>NUCLEOTIDE SEQUENCE [LARGE SCALE GENOMIC DNA]</scope>
    <source>
        <strain evidence="1 2">M408/89/1</strain>
    </source>
</reference>
<organism evidence="1 2">
    <name type="scientific">Corynebacterium phocae</name>
    <dbReference type="NCBI Taxonomy" id="161895"/>
    <lineage>
        <taxon>Bacteria</taxon>
        <taxon>Bacillati</taxon>
        <taxon>Actinomycetota</taxon>
        <taxon>Actinomycetes</taxon>
        <taxon>Mycobacteriales</taxon>
        <taxon>Corynebacteriaceae</taxon>
        <taxon>Corynebacterium</taxon>
    </lineage>
</organism>
<dbReference type="AlphaFoldDB" id="A0A1L7D3K8"/>
<accession>A0A1L7D3K8</accession>
<proteinExistence type="predicted"/>
<dbReference type="Proteomes" id="UP000185491">
    <property type="component" value="Chromosome"/>
</dbReference>
<evidence type="ECO:0000313" key="1">
    <source>
        <dbReference type="EMBL" id="APT92708.1"/>
    </source>
</evidence>
<gene>
    <name evidence="1" type="ORF">CPHO_07180</name>
</gene>
<name>A0A1L7D3K8_9CORY</name>
<dbReference type="KEGG" id="cpho:CPHO_07180"/>
<dbReference type="RefSeq" id="WP_075734465.1">
    <property type="nucleotide sequence ID" value="NZ_CP009249.1"/>
</dbReference>
<protein>
    <submittedName>
        <fullName evidence="1">Uncharacterized protein</fullName>
    </submittedName>
</protein>
<evidence type="ECO:0000313" key="2">
    <source>
        <dbReference type="Proteomes" id="UP000185491"/>
    </source>
</evidence>